<gene>
    <name evidence="1" type="ORF">QE152_g33562</name>
</gene>
<keyword evidence="2" id="KW-1185">Reference proteome</keyword>
<dbReference type="EMBL" id="JASPKY010000514">
    <property type="protein sequence ID" value="KAK9694408.1"/>
    <property type="molecule type" value="Genomic_DNA"/>
</dbReference>
<accession>A0AAW1IVX9</accession>
<reference evidence="1 2" key="1">
    <citation type="journal article" date="2024" name="BMC Genomics">
        <title>De novo assembly and annotation of Popillia japonica's genome with initial clues to its potential as an invasive pest.</title>
        <authorList>
            <person name="Cucini C."/>
            <person name="Boschi S."/>
            <person name="Funari R."/>
            <person name="Cardaioli E."/>
            <person name="Iannotti N."/>
            <person name="Marturano G."/>
            <person name="Paoli F."/>
            <person name="Bruttini M."/>
            <person name="Carapelli A."/>
            <person name="Frati F."/>
            <person name="Nardi F."/>
        </authorList>
    </citation>
    <scope>NUCLEOTIDE SEQUENCE [LARGE SCALE GENOMIC DNA]</scope>
    <source>
        <strain evidence="1">DMR45628</strain>
    </source>
</reference>
<name>A0AAW1IVX9_POPJA</name>
<evidence type="ECO:0000313" key="2">
    <source>
        <dbReference type="Proteomes" id="UP001458880"/>
    </source>
</evidence>
<sequence>MIENSEKDEIDTRILEGRVEERKIGDWVLMQFCMKKTKRYYVGEITALNGLEPVVRFLRKTKTLPSATVFIAPSAEDVSEVLDSSIIAILPSPTPGCRGEYIF</sequence>
<evidence type="ECO:0000313" key="1">
    <source>
        <dbReference type="EMBL" id="KAK9694408.1"/>
    </source>
</evidence>
<proteinExistence type="predicted"/>
<dbReference type="Proteomes" id="UP001458880">
    <property type="component" value="Unassembled WGS sequence"/>
</dbReference>
<organism evidence="1 2">
    <name type="scientific">Popillia japonica</name>
    <name type="common">Japanese beetle</name>
    <dbReference type="NCBI Taxonomy" id="7064"/>
    <lineage>
        <taxon>Eukaryota</taxon>
        <taxon>Metazoa</taxon>
        <taxon>Ecdysozoa</taxon>
        <taxon>Arthropoda</taxon>
        <taxon>Hexapoda</taxon>
        <taxon>Insecta</taxon>
        <taxon>Pterygota</taxon>
        <taxon>Neoptera</taxon>
        <taxon>Endopterygota</taxon>
        <taxon>Coleoptera</taxon>
        <taxon>Polyphaga</taxon>
        <taxon>Scarabaeiformia</taxon>
        <taxon>Scarabaeidae</taxon>
        <taxon>Rutelinae</taxon>
        <taxon>Popillia</taxon>
    </lineage>
</organism>
<comment type="caution">
    <text evidence="1">The sequence shown here is derived from an EMBL/GenBank/DDBJ whole genome shotgun (WGS) entry which is preliminary data.</text>
</comment>
<dbReference type="AlphaFoldDB" id="A0AAW1IVX9"/>
<protein>
    <submittedName>
        <fullName evidence="1">Uncharacterized protein</fullName>
    </submittedName>
</protein>